<feature type="compositionally biased region" description="Basic and acidic residues" evidence="1">
    <location>
        <begin position="1"/>
        <end position="12"/>
    </location>
</feature>
<protein>
    <submittedName>
        <fullName evidence="2">Uncharacterized protein</fullName>
    </submittedName>
</protein>
<sequence length="50" mass="5400">MAMPDKAPDSRKCGNGGNHIPRGAEARVNGVNVKYEKCTKCGLRVGDRKN</sequence>
<feature type="region of interest" description="Disordered" evidence="1">
    <location>
        <begin position="1"/>
        <end position="23"/>
    </location>
</feature>
<reference evidence="2 3" key="1">
    <citation type="submission" date="2018-07" db="EMBL/GenBank/DDBJ databases">
        <authorList>
            <person name="Dixon J."/>
            <person name="Knudsen H.R."/>
            <person name="Rock W."/>
            <person name="Scott A.N."/>
            <person name="Walsdorf S.L."/>
            <person name="Layton S.R."/>
            <person name="Nayek S."/>
            <person name="Kim T."/>
            <person name="Hughes L.E."/>
            <person name="Garlena R.A."/>
            <person name="Russell D.A."/>
            <person name="Pope W.H."/>
            <person name="Jacobs-Sera D."/>
            <person name="Hatfull G.F."/>
        </authorList>
    </citation>
    <scope>NUCLEOTIDE SEQUENCE [LARGE SCALE GENOMIC DNA]</scope>
</reference>
<evidence type="ECO:0000313" key="3">
    <source>
        <dbReference type="Proteomes" id="UP000259914"/>
    </source>
</evidence>
<gene>
    <name evidence="2" type="primary">155</name>
    <name evidence="2" type="ORF">SEA_SPARKLEGODDESS_155</name>
</gene>
<evidence type="ECO:0000256" key="1">
    <source>
        <dbReference type="SAM" id="MobiDB-lite"/>
    </source>
</evidence>
<organism evidence="2 3">
    <name type="scientific">Streptomyces phage SparkleGoddess</name>
    <dbReference type="NCBI Taxonomy" id="2283305"/>
    <lineage>
        <taxon>Viruses</taxon>
        <taxon>Duplodnaviria</taxon>
        <taxon>Heunggongvirae</taxon>
        <taxon>Uroviricota</taxon>
        <taxon>Caudoviricetes</taxon>
        <taxon>Stanwilliamsviridae</taxon>
        <taxon>Loccivirinae</taxon>
        <taxon>Gilsonvirus</taxon>
        <taxon>Gilsonvirus comrade</taxon>
    </lineage>
</organism>
<dbReference type="EMBL" id="MH590589">
    <property type="protein sequence ID" value="AXH68843.1"/>
    <property type="molecule type" value="Genomic_DNA"/>
</dbReference>
<proteinExistence type="predicted"/>
<name>A0A345ME62_9CAUD</name>
<evidence type="ECO:0000313" key="2">
    <source>
        <dbReference type="EMBL" id="AXH68843.1"/>
    </source>
</evidence>
<accession>A0A345ME62</accession>
<dbReference type="Proteomes" id="UP000259914">
    <property type="component" value="Segment"/>
</dbReference>